<protein>
    <submittedName>
        <fullName evidence="1">ADP-ribosylation</fullName>
    </submittedName>
</protein>
<accession>A0ACB8SKE0</accession>
<dbReference type="EMBL" id="MU277268">
    <property type="protein sequence ID" value="KAI0056251.1"/>
    <property type="molecule type" value="Genomic_DNA"/>
</dbReference>
<organism evidence="1 2">
    <name type="scientific">Artomyces pyxidatus</name>
    <dbReference type="NCBI Taxonomy" id="48021"/>
    <lineage>
        <taxon>Eukaryota</taxon>
        <taxon>Fungi</taxon>
        <taxon>Dikarya</taxon>
        <taxon>Basidiomycota</taxon>
        <taxon>Agaricomycotina</taxon>
        <taxon>Agaricomycetes</taxon>
        <taxon>Russulales</taxon>
        <taxon>Auriscalpiaceae</taxon>
        <taxon>Artomyces</taxon>
    </lineage>
</organism>
<proteinExistence type="predicted"/>
<dbReference type="Proteomes" id="UP000814140">
    <property type="component" value="Unassembled WGS sequence"/>
</dbReference>
<sequence length="240" mass="26894">MDACYVFSIQRRSPMVQKATSAPRGVQSVLLTWLRSFSRCLQATARIKKQFRDQWRHQTAIPKVAKIWKIYGSQDAHNDFVQYRHTVARKSGIPSGNARRRWHGTVRACRLGDTDQHDQLCSMSACALCSIIHDSFSVAHVGVRTSWSRFGHGLYFTATSSKANDYASGPAQSRYKAMLLNDVVLGQTYKVVGDNPSLTNPPYGYDSVLGEPGFGNLNYDECVVYTPSAVRTSFLVIYEP</sequence>
<name>A0ACB8SKE0_9AGAM</name>
<keyword evidence="2" id="KW-1185">Reference proteome</keyword>
<reference evidence="1" key="2">
    <citation type="journal article" date="2022" name="New Phytol.">
        <title>Evolutionary transition to the ectomycorrhizal habit in the genomes of a hyperdiverse lineage of mushroom-forming fungi.</title>
        <authorList>
            <person name="Looney B."/>
            <person name="Miyauchi S."/>
            <person name="Morin E."/>
            <person name="Drula E."/>
            <person name="Courty P.E."/>
            <person name="Kohler A."/>
            <person name="Kuo A."/>
            <person name="LaButti K."/>
            <person name="Pangilinan J."/>
            <person name="Lipzen A."/>
            <person name="Riley R."/>
            <person name="Andreopoulos W."/>
            <person name="He G."/>
            <person name="Johnson J."/>
            <person name="Nolan M."/>
            <person name="Tritt A."/>
            <person name="Barry K.W."/>
            <person name="Grigoriev I.V."/>
            <person name="Nagy L.G."/>
            <person name="Hibbett D."/>
            <person name="Henrissat B."/>
            <person name="Matheny P.B."/>
            <person name="Labbe J."/>
            <person name="Martin F.M."/>
        </authorList>
    </citation>
    <scope>NUCLEOTIDE SEQUENCE</scope>
    <source>
        <strain evidence="1">HHB10654</strain>
    </source>
</reference>
<evidence type="ECO:0000313" key="2">
    <source>
        <dbReference type="Proteomes" id="UP000814140"/>
    </source>
</evidence>
<reference evidence="1" key="1">
    <citation type="submission" date="2021-03" db="EMBL/GenBank/DDBJ databases">
        <authorList>
            <consortium name="DOE Joint Genome Institute"/>
            <person name="Ahrendt S."/>
            <person name="Looney B.P."/>
            <person name="Miyauchi S."/>
            <person name="Morin E."/>
            <person name="Drula E."/>
            <person name="Courty P.E."/>
            <person name="Chicoki N."/>
            <person name="Fauchery L."/>
            <person name="Kohler A."/>
            <person name="Kuo A."/>
            <person name="Labutti K."/>
            <person name="Pangilinan J."/>
            <person name="Lipzen A."/>
            <person name="Riley R."/>
            <person name="Andreopoulos W."/>
            <person name="He G."/>
            <person name="Johnson J."/>
            <person name="Barry K.W."/>
            <person name="Grigoriev I.V."/>
            <person name="Nagy L."/>
            <person name="Hibbett D."/>
            <person name="Henrissat B."/>
            <person name="Matheny P.B."/>
            <person name="Labbe J."/>
            <person name="Martin F."/>
        </authorList>
    </citation>
    <scope>NUCLEOTIDE SEQUENCE</scope>
    <source>
        <strain evidence="1">HHB10654</strain>
    </source>
</reference>
<gene>
    <name evidence="1" type="ORF">BV25DRAFT_1645040</name>
</gene>
<evidence type="ECO:0000313" key="1">
    <source>
        <dbReference type="EMBL" id="KAI0056251.1"/>
    </source>
</evidence>
<comment type="caution">
    <text evidence="1">The sequence shown here is derived from an EMBL/GenBank/DDBJ whole genome shotgun (WGS) entry which is preliminary data.</text>
</comment>